<protein>
    <submittedName>
        <fullName evidence="1">Uncharacterized protein</fullName>
    </submittedName>
</protein>
<sequence>MDVTVKCGSCVIPIIVECIGYGCLGYITSECFGSITVGHGLAKNVKLNQHTRFVNPDFISYCPGRDLCSQLIAIAFGINTESRFFCGSDHGWNFTVSVAIFAKIRLSLYGSLCSQLVSVVTECLLPKLTSARDGLLHFRPKEPAQR</sequence>
<gene>
    <name evidence="1" type="ORF">Bca52824_051592</name>
</gene>
<keyword evidence="2" id="KW-1185">Reference proteome</keyword>
<evidence type="ECO:0000313" key="1">
    <source>
        <dbReference type="EMBL" id="KAG2280372.1"/>
    </source>
</evidence>
<proteinExistence type="predicted"/>
<comment type="caution">
    <text evidence="1">The sequence shown here is derived from an EMBL/GenBank/DDBJ whole genome shotgun (WGS) entry which is preliminary data.</text>
</comment>
<evidence type="ECO:0000313" key="2">
    <source>
        <dbReference type="Proteomes" id="UP000886595"/>
    </source>
</evidence>
<accession>A0A8X7R2C8</accession>
<dbReference type="AlphaFoldDB" id="A0A8X7R2C8"/>
<dbReference type="EMBL" id="JAAMPC010000011">
    <property type="protein sequence ID" value="KAG2280372.1"/>
    <property type="molecule type" value="Genomic_DNA"/>
</dbReference>
<reference evidence="1 2" key="1">
    <citation type="submission" date="2020-02" db="EMBL/GenBank/DDBJ databases">
        <authorList>
            <person name="Ma Q."/>
            <person name="Huang Y."/>
            <person name="Song X."/>
            <person name="Pei D."/>
        </authorList>
    </citation>
    <scope>NUCLEOTIDE SEQUENCE [LARGE SCALE GENOMIC DNA]</scope>
    <source>
        <strain evidence="1">Sxm20200214</strain>
        <tissue evidence="1">Leaf</tissue>
    </source>
</reference>
<dbReference type="Proteomes" id="UP000886595">
    <property type="component" value="Unassembled WGS sequence"/>
</dbReference>
<organism evidence="1 2">
    <name type="scientific">Brassica carinata</name>
    <name type="common">Ethiopian mustard</name>
    <name type="synonym">Abyssinian cabbage</name>
    <dbReference type="NCBI Taxonomy" id="52824"/>
    <lineage>
        <taxon>Eukaryota</taxon>
        <taxon>Viridiplantae</taxon>
        <taxon>Streptophyta</taxon>
        <taxon>Embryophyta</taxon>
        <taxon>Tracheophyta</taxon>
        <taxon>Spermatophyta</taxon>
        <taxon>Magnoliopsida</taxon>
        <taxon>eudicotyledons</taxon>
        <taxon>Gunneridae</taxon>
        <taxon>Pentapetalae</taxon>
        <taxon>rosids</taxon>
        <taxon>malvids</taxon>
        <taxon>Brassicales</taxon>
        <taxon>Brassicaceae</taxon>
        <taxon>Brassiceae</taxon>
        <taxon>Brassica</taxon>
    </lineage>
</organism>
<name>A0A8X7R2C8_BRACI</name>